<dbReference type="EMBL" id="BLAL01000160">
    <property type="protein sequence ID" value="GES86141.1"/>
    <property type="molecule type" value="Genomic_DNA"/>
</dbReference>
<comment type="caution">
    <text evidence="3">The sequence shown here is derived from an EMBL/GenBank/DDBJ whole genome shotgun (WGS) entry which is preliminary data.</text>
</comment>
<keyword evidence="1" id="KW-0812">Transmembrane</keyword>
<dbReference type="Gene3D" id="3.40.50.300">
    <property type="entry name" value="P-loop containing nucleotide triphosphate hydrolases"/>
    <property type="match status" value="1"/>
</dbReference>
<gene>
    <name evidence="3" type="ORF">RCL2_001320900</name>
</gene>
<evidence type="ECO:0000259" key="2">
    <source>
        <dbReference type="Pfam" id="PF01637"/>
    </source>
</evidence>
<dbReference type="Proteomes" id="UP000615446">
    <property type="component" value="Unassembled WGS sequence"/>
</dbReference>
<dbReference type="InterPro" id="IPR011579">
    <property type="entry name" value="ATPase_dom"/>
</dbReference>
<dbReference type="GO" id="GO:0016787">
    <property type="term" value="F:hydrolase activity"/>
    <property type="evidence" value="ECO:0007669"/>
    <property type="project" value="UniProtKB-KW"/>
</dbReference>
<evidence type="ECO:0000313" key="4">
    <source>
        <dbReference type="Proteomes" id="UP000615446"/>
    </source>
</evidence>
<sequence length="459" mass="51981">MSSLDKAVIVDNEKDSVILLQEHAESGVPKSLCSPSEQKIDISFSFTNSSPPLRISEVSILSIVLSSVMGLVVSILLFFVSGDVIYAFGRSKYNEYLLNKTVEEGTRPKIDISDDKLVSRPLVVERLKKILQPDRDQSYYYLICGEHGTGKTTLTRIASSEVGCGVIYVDIPANLNELGGAFGNAINFALEKVSVTGQWLRKIKSDVDAPKFSEWEKALKALRHASEVYKAKHDKPMVIVYDNVSHLVHENQKILDILQDDAKHSADDRKYIAVFVCSEGSVPRRMESRSAWSRAKTPVMEIGDLSKEESMKYLIKKRDIKEVDANKLFDLVGGRIIELKTVADDFLAGIEFEIIKQQVLNKVEKKFNTAQLLRKQLYHEVGKKVIKDLLDSKELGFTTFMEFFDNYEEASKVLETNVFSYHPEKNTVSFQSQSIEFYIRENAKIFNIFPSCFKIIEVD</sequence>
<keyword evidence="1" id="KW-0472">Membrane</keyword>
<dbReference type="SUPFAM" id="SSF52540">
    <property type="entry name" value="P-loop containing nucleoside triphosphate hydrolases"/>
    <property type="match status" value="1"/>
</dbReference>
<protein>
    <submittedName>
        <fullName evidence="3">P-loop containing nucleoside triphosphate hydrolase protein</fullName>
    </submittedName>
</protein>
<name>A0A8H3LGD9_9GLOM</name>
<proteinExistence type="predicted"/>
<feature type="domain" description="ATPase" evidence="2">
    <location>
        <begin position="124"/>
        <end position="341"/>
    </location>
</feature>
<dbReference type="InterPro" id="IPR027417">
    <property type="entry name" value="P-loop_NTPase"/>
</dbReference>
<evidence type="ECO:0000313" key="3">
    <source>
        <dbReference type="EMBL" id="GES86141.1"/>
    </source>
</evidence>
<dbReference type="PANTHER" id="PTHR36168">
    <property type="entry name" value="CHROMOSOME 1, WHOLE GENOME SHOTGUN SEQUENCE"/>
    <property type="match status" value="1"/>
</dbReference>
<dbReference type="AlphaFoldDB" id="A0A8H3LGD9"/>
<dbReference type="Pfam" id="PF01637">
    <property type="entry name" value="ATPase_2"/>
    <property type="match status" value="1"/>
</dbReference>
<dbReference type="OrthoDB" id="511599at2759"/>
<feature type="transmembrane region" description="Helical" evidence="1">
    <location>
        <begin position="60"/>
        <end position="88"/>
    </location>
</feature>
<organism evidence="3 4">
    <name type="scientific">Rhizophagus clarus</name>
    <dbReference type="NCBI Taxonomy" id="94130"/>
    <lineage>
        <taxon>Eukaryota</taxon>
        <taxon>Fungi</taxon>
        <taxon>Fungi incertae sedis</taxon>
        <taxon>Mucoromycota</taxon>
        <taxon>Glomeromycotina</taxon>
        <taxon>Glomeromycetes</taxon>
        <taxon>Glomerales</taxon>
        <taxon>Glomeraceae</taxon>
        <taxon>Rhizophagus</taxon>
    </lineage>
</organism>
<dbReference type="GO" id="GO:0005524">
    <property type="term" value="F:ATP binding"/>
    <property type="evidence" value="ECO:0007669"/>
    <property type="project" value="InterPro"/>
</dbReference>
<dbReference type="PANTHER" id="PTHR36168:SF1">
    <property type="entry name" value="ORC1-LIKE AAA ATPASE DOMAIN-CONTAINING PROTEIN"/>
    <property type="match status" value="1"/>
</dbReference>
<accession>A0A8H3LGD9</accession>
<keyword evidence="1" id="KW-1133">Transmembrane helix</keyword>
<keyword evidence="3" id="KW-0378">Hydrolase</keyword>
<evidence type="ECO:0000256" key="1">
    <source>
        <dbReference type="SAM" id="Phobius"/>
    </source>
</evidence>
<reference evidence="3" key="1">
    <citation type="submission" date="2019-10" db="EMBL/GenBank/DDBJ databases">
        <title>Conservation and host-specific expression of non-tandemly repeated heterogenous ribosome RNA gene in arbuscular mycorrhizal fungi.</title>
        <authorList>
            <person name="Maeda T."/>
            <person name="Kobayashi Y."/>
            <person name="Nakagawa T."/>
            <person name="Ezawa T."/>
            <person name="Yamaguchi K."/>
            <person name="Bino T."/>
            <person name="Nishimoto Y."/>
            <person name="Shigenobu S."/>
            <person name="Kawaguchi M."/>
        </authorList>
    </citation>
    <scope>NUCLEOTIDE SEQUENCE</scope>
    <source>
        <strain evidence="3">HR1</strain>
    </source>
</reference>